<gene>
    <name evidence="4" type="ORF">AVEN_113937_1</name>
    <name evidence="5" type="ORF">AVEN_146820_1</name>
    <name evidence="3" type="ORF">AVEN_268500_1</name>
    <name evidence="2" type="ORF">AVEN_9280_1</name>
</gene>
<evidence type="ECO:0000313" key="2">
    <source>
        <dbReference type="EMBL" id="GBM94853.1"/>
    </source>
</evidence>
<dbReference type="EMBL" id="BGPR01192450">
    <property type="protein sequence ID" value="GBM95192.1"/>
    <property type="molecule type" value="Genomic_DNA"/>
</dbReference>
<dbReference type="EMBL" id="BGPR01192326">
    <property type="protein sequence ID" value="GBM94853.1"/>
    <property type="molecule type" value="Genomic_DNA"/>
</dbReference>
<feature type="region of interest" description="Disordered" evidence="1">
    <location>
        <begin position="104"/>
        <end position="132"/>
    </location>
</feature>
<feature type="compositionally biased region" description="Basic and acidic residues" evidence="1">
    <location>
        <begin position="166"/>
        <end position="179"/>
    </location>
</feature>
<accession>A0A4Y2K0X4</accession>
<evidence type="ECO:0000313" key="5">
    <source>
        <dbReference type="EMBL" id="GBM95192.1"/>
    </source>
</evidence>
<feature type="compositionally biased region" description="Polar residues" evidence="1">
    <location>
        <begin position="113"/>
        <end position="132"/>
    </location>
</feature>
<proteinExistence type="predicted"/>
<comment type="caution">
    <text evidence="3">The sequence shown here is derived from an EMBL/GenBank/DDBJ whole genome shotgun (WGS) entry which is preliminary data.</text>
</comment>
<evidence type="ECO:0000256" key="1">
    <source>
        <dbReference type="SAM" id="MobiDB-lite"/>
    </source>
</evidence>
<name>A0A4Y2K0X4_ARAVE</name>
<organism evidence="3 6">
    <name type="scientific">Araneus ventricosus</name>
    <name type="common">Orbweaver spider</name>
    <name type="synonym">Epeira ventricosa</name>
    <dbReference type="NCBI Taxonomy" id="182803"/>
    <lineage>
        <taxon>Eukaryota</taxon>
        <taxon>Metazoa</taxon>
        <taxon>Ecdysozoa</taxon>
        <taxon>Arthropoda</taxon>
        <taxon>Chelicerata</taxon>
        <taxon>Arachnida</taxon>
        <taxon>Araneae</taxon>
        <taxon>Araneomorphae</taxon>
        <taxon>Entelegynae</taxon>
        <taxon>Araneoidea</taxon>
        <taxon>Araneidae</taxon>
        <taxon>Araneus</taxon>
    </lineage>
</organism>
<keyword evidence="6" id="KW-1185">Reference proteome</keyword>
<protein>
    <submittedName>
        <fullName evidence="3">Uncharacterized protein</fullName>
    </submittedName>
</protein>
<sequence>MECSDFTADLSVNKANPSTPKYNGISRFHDNRHRQLNFEPASFTDDYKGGSASIETQLNGDVHFETLWRPFKSATRLNLRGGSRNPFQPCQSFPGGCRSPAFETLEGPPGTKDTATTQRRIQSRGSALESLTRQRGKKFLDDAQDGSNCSCKCADFLFSAFSASMKRPEKQRRPDKPGLDEGPLVGQRQRHSTSLPAREGRFRFVHCKEKDAY</sequence>
<dbReference type="AlphaFoldDB" id="A0A4Y2K0X4"/>
<evidence type="ECO:0000313" key="3">
    <source>
        <dbReference type="EMBL" id="GBM95136.1"/>
    </source>
</evidence>
<evidence type="ECO:0000313" key="6">
    <source>
        <dbReference type="Proteomes" id="UP000499080"/>
    </source>
</evidence>
<evidence type="ECO:0000313" key="4">
    <source>
        <dbReference type="EMBL" id="GBM95181.1"/>
    </source>
</evidence>
<dbReference type="Proteomes" id="UP000499080">
    <property type="component" value="Unassembled WGS sequence"/>
</dbReference>
<reference evidence="3 6" key="1">
    <citation type="journal article" date="2019" name="Sci. Rep.">
        <title>Orb-weaving spider Araneus ventricosus genome elucidates the spidroin gene catalogue.</title>
        <authorList>
            <person name="Kono N."/>
            <person name="Nakamura H."/>
            <person name="Ohtoshi R."/>
            <person name="Moran D.A.P."/>
            <person name="Shinohara A."/>
            <person name="Yoshida Y."/>
            <person name="Fujiwara M."/>
            <person name="Mori M."/>
            <person name="Tomita M."/>
            <person name="Arakawa K."/>
        </authorList>
    </citation>
    <scope>NUCLEOTIDE SEQUENCE [LARGE SCALE GENOMIC DNA]</scope>
</reference>
<dbReference type="EMBL" id="BGPR01192447">
    <property type="protein sequence ID" value="GBM95181.1"/>
    <property type="molecule type" value="Genomic_DNA"/>
</dbReference>
<feature type="region of interest" description="Disordered" evidence="1">
    <location>
        <begin position="165"/>
        <end position="200"/>
    </location>
</feature>
<dbReference type="EMBL" id="BGPR01192430">
    <property type="protein sequence ID" value="GBM95136.1"/>
    <property type="molecule type" value="Genomic_DNA"/>
</dbReference>